<proteinExistence type="predicted"/>
<reference evidence="1 2" key="1">
    <citation type="journal article" date="2020" name="Antonie Van Leeuwenhoek">
        <title>Rhodopirellula heiligendammensis sp. nov., Rhodopirellula pilleata sp. nov., and Rhodopirellula solitaria sp. nov. isolated from natural or artificial marine surfaces in Northern Germany and California, USA, and emended description of the genus Rhodopirellula.</title>
        <authorList>
            <person name="Kallscheuer N."/>
            <person name="Wiegand S."/>
            <person name="Jogler M."/>
            <person name="Boedeker C."/>
            <person name="Peeters S.H."/>
            <person name="Rast P."/>
            <person name="Heuer A."/>
            <person name="Jetten M.S.M."/>
            <person name="Rohde M."/>
            <person name="Jogler C."/>
        </authorList>
    </citation>
    <scope>NUCLEOTIDE SEQUENCE [LARGE SCALE GENOMIC DNA]</scope>
    <source>
        <strain evidence="1 2">Poly21</strain>
    </source>
</reference>
<dbReference type="AlphaFoldDB" id="A0A5C6BG39"/>
<comment type="caution">
    <text evidence="1">The sequence shown here is derived from an EMBL/GenBank/DDBJ whole genome shotgun (WGS) entry which is preliminary data.</text>
</comment>
<gene>
    <name evidence="1" type="ORF">Poly21_52100</name>
</gene>
<organism evidence="1 2">
    <name type="scientific">Allorhodopirellula heiligendammensis</name>
    <dbReference type="NCBI Taxonomy" id="2714739"/>
    <lineage>
        <taxon>Bacteria</taxon>
        <taxon>Pseudomonadati</taxon>
        <taxon>Planctomycetota</taxon>
        <taxon>Planctomycetia</taxon>
        <taxon>Pirellulales</taxon>
        <taxon>Pirellulaceae</taxon>
        <taxon>Allorhodopirellula</taxon>
    </lineage>
</organism>
<dbReference type="EMBL" id="SJPU01000004">
    <property type="protein sequence ID" value="TWU10239.1"/>
    <property type="molecule type" value="Genomic_DNA"/>
</dbReference>
<sequence>MVQHCAAMNHPASPVRHGRAKFSLKDPVASRAFVKESQQMTDRLISTAVDENLFWEQLSDELVSAGSDAPLTPALCEIALLRSGHSQLQSEQTAAAIHRSLDSCRRLLAGDQPRLADQLRLRYAPLKQTYEAYGPGLLRLIGNQIWSGDPPTNWWPNRVTVHAVQPLQTGAAGRSTYQSSVWIEAVLTDISPEVPEWLRLVYQLTQMAIDSHTRTHALSGGEVKNLGELKTPTELPWSLGIIPLIFDRASEAGMIAAPTLPIATAIDLGWTLEDAVATQLPRTLGGAGEGNPDDLSSVLQRWWCDVGRTSHAFPIALKDLSARLAEFTHTGTR</sequence>
<protein>
    <submittedName>
        <fullName evidence="1">Uncharacterized protein</fullName>
    </submittedName>
</protein>
<evidence type="ECO:0000313" key="2">
    <source>
        <dbReference type="Proteomes" id="UP000319908"/>
    </source>
</evidence>
<dbReference type="Proteomes" id="UP000319908">
    <property type="component" value="Unassembled WGS sequence"/>
</dbReference>
<evidence type="ECO:0000313" key="1">
    <source>
        <dbReference type="EMBL" id="TWU10239.1"/>
    </source>
</evidence>
<accession>A0A5C6BG39</accession>
<keyword evidence="2" id="KW-1185">Reference proteome</keyword>
<name>A0A5C6BG39_9BACT</name>